<accession>A0A426ZTA5</accession>
<dbReference type="PANTHER" id="PTHR27006:SF615">
    <property type="entry name" value="CYSTEINE-RICH RECEPTOR-LIKE PROTEIN KINASE 10"/>
    <property type="match status" value="1"/>
</dbReference>
<protein>
    <recommendedName>
        <fullName evidence="1">Serine-threonine/tyrosine-protein kinase catalytic domain-containing protein</fullName>
    </recommendedName>
</protein>
<name>A0A426ZTA5_ENSVE</name>
<dbReference type="Gene3D" id="1.10.510.10">
    <property type="entry name" value="Transferase(Phosphotransferase) domain 1"/>
    <property type="match status" value="1"/>
</dbReference>
<dbReference type="InterPro" id="IPR001245">
    <property type="entry name" value="Ser-Thr/Tyr_kinase_cat_dom"/>
</dbReference>
<dbReference type="PANTHER" id="PTHR27006">
    <property type="entry name" value="PROMASTIGOTE SURFACE ANTIGEN PROTEIN PSA"/>
    <property type="match status" value="1"/>
</dbReference>
<evidence type="ECO:0000259" key="1">
    <source>
        <dbReference type="Pfam" id="PF07714"/>
    </source>
</evidence>
<proteinExistence type="predicted"/>
<dbReference type="Pfam" id="PF07714">
    <property type="entry name" value="PK_Tyr_Ser-Thr"/>
    <property type="match status" value="1"/>
</dbReference>
<dbReference type="AlphaFoldDB" id="A0A426ZTA5"/>
<dbReference type="GO" id="GO:0004672">
    <property type="term" value="F:protein kinase activity"/>
    <property type="evidence" value="ECO:0007669"/>
    <property type="project" value="InterPro"/>
</dbReference>
<evidence type="ECO:0000313" key="2">
    <source>
        <dbReference type="EMBL" id="RRT67094.1"/>
    </source>
</evidence>
<feature type="domain" description="Serine-threonine/tyrosine-protein kinase catalytic" evidence="1">
    <location>
        <begin position="3"/>
        <end position="83"/>
    </location>
</feature>
<gene>
    <name evidence="2" type="ORF">B296_00014835</name>
</gene>
<sequence length="142" mass="15481">MHGFFSVKSDVFSYGVLILEIVTGQKNSGHQGSGRFLDLLGYVVDRSLQEQYGPQEALRCMHIGLLCVQEEPAERPGMASVVLMLSSASVTLPTPSPPGFYVHGSSIREAADLLEADRAAQLPVKERGSENEVSISEMERRS</sequence>
<evidence type="ECO:0000313" key="3">
    <source>
        <dbReference type="Proteomes" id="UP000287651"/>
    </source>
</evidence>
<dbReference type="Proteomes" id="UP000287651">
    <property type="component" value="Unassembled WGS sequence"/>
</dbReference>
<reference evidence="2 3" key="1">
    <citation type="journal article" date="2014" name="Agronomy (Basel)">
        <title>A Draft Genome Sequence for Ensete ventricosum, the Drought-Tolerant Tree Against Hunger.</title>
        <authorList>
            <person name="Harrison J."/>
            <person name="Moore K.A."/>
            <person name="Paszkiewicz K."/>
            <person name="Jones T."/>
            <person name="Grant M."/>
            <person name="Ambacheew D."/>
            <person name="Muzemil S."/>
            <person name="Studholme D.J."/>
        </authorList>
    </citation>
    <scope>NUCLEOTIDE SEQUENCE [LARGE SCALE GENOMIC DNA]</scope>
</reference>
<dbReference type="EMBL" id="AMZH03005164">
    <property type="protein sequence ID" value="RRT67094.1"/>
    <property type="molecule type" value="Genomic_DNA"/>
</dbReference>
<comment type="caution">
    <text evidence="2">The sequence shown here is derived from an EMBL/GenBank/DDBJ whole genome shotgun (WGS) entry which is preliminary data.</text>
</comment>
<dbReference type="InterPro" id="IPR011009">
    <property type="entry name" value="Kinase-like_dom_sf"/>
</dbReference>
<organism evidence="2 3">
    <name type="scientific">Ensete ventricosum</name>
    <name type="common">Abyssinian banana</name>
    <name type="synonym">Musa ensete</name>
    <dbReference type="NCBI Taxonomy" id="4639"/>
    <lineage>
        <taxon>Eukaryota</taxon>
        <taxon>Viridiplantae</taxon>
        <taxon>Streptophyta</taxon>
        <taxon>Embryophyta</taxon>
        <taxon>Tracheophyta</taxon>
        <taxon>Spermatophyta</taxon>
        <taxon>Magnoliopsida</taxon>
        <taxon>Liliopsida</taxon>
        <taxon>Zingiberales</taxon>
        <taxon>Musaceae</taxon>
        <taxon>Ensete</taxon>
    </lineage>
</organism>
<dbReference type="SUPFAM" id="SSF56112">
    <property type="entry name" value="Protein kinase-like (PK-like)"/>
    <property type="match status" value="1"/>
</dbReference>